<gene>
    <name evidence="1" type="primary">206</name>
    <name evidence="1" type="ORF">PBI_DUKE13_206</name>
</gene>
<accession>A0A3S9UB81</accession>
<organism evidence="1 2">
    <name type="scientific">Mycobacterium phage Duke13</name>
    <dbReference type="NCBI Taxonomy" id="2499038"/>
    <lineage>
        <taxon>Viruses</taxon>
        <taxon>Duplodnaviria</taxon>
        <taxon>Heunggongvirae</taxon>
        <taxon>Uroviricota</taxon>
        <taxon>Caudoviricetes</taxon>
        <taxon>Omegavirus</taxon>
        <taxon>Omegavirus baka</taxon>
    </lineage>
</organism>
<proteinExistence type="predicted"/>
<evidence type="ECO:0000313" key="1">
    <source>
        <dbReference type="EMBL" id="AZS07542.1"/>
    </source>
</evidence>
<dbReference type="Proteomes" id="UP000287876">
    <property type="component" value="Segment"/>
</dbReference>
<dbReference type="EMBL" id="MK279849">
    <property type="protein sequence ID" value="AZS07542.1"/>
    <property type="molecule type" value="Genomic_DNA"/>
</dbReference>
<sequence length="86" mass="9925">MGAMKALATELQHWEPWDQPEALHEYWTRYLPDGELAVLGSDNYGRTHLWVGEDYRGEFPTLMLALNAVGEIAKGQLEYEMRTWVA</sequence>
<evidence type="ECO:0000313" key="2">
    <source>
        <dbReference type="Proteomes" id="UP000287876"/>
    </source>
</evidence>
<name>A0A3S9UB81_9CAUD</name>
<reference evidence="1 2" key="1">
    <citation type="submission" date="2018-12" db="EMBL/GenBank/DDBJ databases">
        <authorList>
            <person name="Betsko A.J."/>
            <person name="Stoner T.H."/>
            <person name="Garlena R.A."/>
            <person name="Russell D.A."/>
            <person name="Pope W.H."/>
            <person name="Jacobs-Sera D."/>
            <person name="Hatfull G.F."/>
        </authorList>
    </citation>
    <scope>NUCLEOTIDE SEQUENCE [LARGE SCALE GENOMIC DNA]</scope>
</reference>
<protein>
    <submittedName>
        <fullName evidence="1">Uncharacterized protein</fullName>
    </submittedName>
</protein>